<dbReference type="InterPro" id="IPR033932">
    <property type="entry name" value="YtcJ-like"/>
</dbReference>
<dbReference type="AlphaFoldDB" id="A0A2W5SA33"/>
<dbReference type="GO" id="GO:0016810">
    <property type="term" value="F:hydrolase activity, acting on carbon-nitrogen (but not peptide) bonds"/>
    <property type="evidence" value="ECO:0007669"/>
    <property type="project" value="InterPro"/>
</dbReference>
<accession>A0A2W5SA33</accession>
<gene>
    <name evidence="2" type="ORF">DI533_04400</name>
</gene>
<dbReference type="SUPFAM" id="SSF51556">
    <property type="entry name" value="Metallo-dependent hydrolases"/>
    <property type="match status" value="1"/>
</dbReference>
<evidence type="ECO:0000313" key="2">
    <source>
        <dbReference type="EMBL" id="PZQ99881.1"/>
    </source>
</evidence>
<dbReference type="Gene3D" id="3.20.20.140">
    <property type="entry name" value="Metal-dependent hydrolases"/>
    <property type="match status" value="1"/>
</dbReference>
<keyword evidence="2" id="KW-0378">Hydrolase</keyword>
<dbReference type="Gene3D" id="2.30.40.10">
    <property type="entry name" value="Urease, subunit C, domain 1"/>
    <property type="match status" value="1"/>
</dbReference>
<feature type="domain" description="Amidohydrolase 3" evidence="1">
    <location>
        <begin position="56"/>
        <end position="542"/>
    </location>
</feature>
<evidence type="ECO:0000313" key="3">
    <source>
        <dbReference type="Proteomes" id="UP000248975"/>
    </source>
</evidence>
<sequence>MQRWPMPFADLILLNARIVTMDPLHPFAEALAARDGRVIALGSDSDIRAVAGRGAQIIDAGGRLVLPGFQDTHIHLQDSGQDYSQNVDLSEARTIEQLTGSLKAFAATHNRPWVNGTGWYSGIFGEHNLSRQVLDAVVPDRPCIITASDGHNACMNTAAFAAVGIDADTADPQNGIIVREATGTPQGLLYETAIAFAEARMPALGDEAYADGVRWAMALANRNGITGVLDALVKERHVRVYQGLAKADELNLRIASTALVNAFDTTAEALDRLQTFRAESTHGLFRVHSAKFFFDGVIENRTAAMIEPYSDAQGGNYPLMFEPAQIAEMFTAFDAARFQIHVHCIGDMATRAALDGMEVALKANGAWPGLHQIAHIQFIDPADIPRFRQLGVMPNVQPLWARHEASVDEMAVPVVGPERSKWIYAFRSMIDAGAQMALSSDWGVSTLNPFQIIETAVTRQPPRLEGNAPVFLPEQRLTRAEAVAGYTTHAAAAAWRSADTGTLGLGKMADLIVLDRDIFTCDPYDIGDTQVLLTLLAGRTVHRAGAF</sequence>
<dbReference type="Proteomes" id="UP000248975">
    <property type="component" value="Unassembled WGS sequence"/>
</dbReference>
<name>A0A2W5SA33_CERSP</name>
<comment type="caution">
    <text evidence="2">The sequence shown here is derived from an EMBL/GenBank/DDBJ whole genome shotgun (WGS) entry which is preliminary data.</text>
</comment>
<dbReference type="Gene3D" id="3.10.310.70">
    <property type="match status" value="1"/>
</dbReference>
<dbReference type="CDD" id="cd01300">
    <property type="entry name" value="YtcJ_like"/>
    <property type="match status" value="1"/>
</dbReference>
<dbReference type="PANTHER" id="PTHR22642:SF2">
    <property type="entry name" value="PROTEIN LONG AFTER FAR-RED 3"/>
    <property type="match status" value="1"/>
</dbReference>
<protein>
    <submittedName>
        <fullName evidence="2">Amidohydrolase</fullName>
    </submittedName>
</protein>
<reference evidence="2 3" key="1">
    <citation type="submission" date="2017-08" db="EMBL/GenBank/DDBJ databases">
        <title>Infants hospitalized years apart are colonized by the same room-sourced microbial strains.</title>
        <authorList>
            <person name="Brooks B."/>
            <person name="Olm M.R."/>
            <person name="Firek B.A."/>
            <person name="Baker R."/>
            <person name="Thomas B.C."/>
            <person name="Morowitz M.J."/>
            <person name="Banfield J.F."/>
        </authorList>
    </citation>
    <scope>NUCLEOTIDE SEQUENCE [LARGE SCALE GENOMIC DNA]</scope>
    <source>
        <strain evidence="2">S2_003_000_R2_11</strain>
    </source>
</reference>
<dbReference type="PANTHER" id="PTHR22642">
    <property type="entry name" value="IMIDAZOLONEPROPIONASE"/>
    <property type="match status" value="1"/>
</dbReference>
<organism evidence="2 3">
    <name type="scientific">Cereibacter sphaeroides</name>
    <name type="common">Rhodobacter sphaeroides</name>
    <dbReference type="NCBI Taxonomy" id="1063"/>
    <lineage>
        <taxon>Bacteria</taxon>
        <taxon>Pseudomonadati</taxon>
        <taxon>Pseudomonadota</taxon>
        <taxon>Alphaproteobacteria</taxon>
        <taxon>Rhodobacterales</taxon>
        <taxon>Paracoccaceae</taxon>
        <taxon>Cereibacter</taxon>
    </lineage>
</organism>
<dbReference type="InterPro" id="IPR032466">
    <property type="entry name" value="Metal_Hydrolase"/>
</dbReference>
<dbReference type="SUPFAM" id="SSF51338">
    <property type="entry name" value="Composite domain of metallo-dependent hydrolases"/>
    <property type="match status" value="1"/>
</dbReference>
<dbReference type="InterPro" id="IPR013108">
    <property type="entry name" value="Amidohydro_3"/>
</dbReference>
<dbReference type="EMBL" id="QFQS01000001">
    <property type="protein sequence ID" value="PZQ99881.1"/>
    <property type="molecule type" value="Genomic_DNA"/>
</dbReference>
<proteinExistence type="predicted"/>
<dbReference type="Pfam" id="PF07969">
    <property type="entry name" value="Amidohydro_3"/>
    <property type="match status" value="1"/>
</dbReference>
<dbReference type="InterPro" id="IPR011059">
    <property type="entry name" value="Metal-dep_hydrolase_composite"/>
</dbReference>
<evidence type="ECO:0000259" key="1">
    <source>
        <dbReference type="Pfam" id="PF07969"/>
    </source>
</evidence>